<dbReference type="EMBL" id="JACIJB010000010">
    <property type="protein sequence ID" value="MBB5661388.1"/>
    <property type="molecule type" value="Genomic_DNA"/>
</dbReference>
<dbReference type="InterPro" id="IPR016040">
    <property type="entry name" value="NAD(P)-bd_dom"/>
</dbReference>
<comment type="caution">
    <text evidence="2">The sequence shown here is derived from an EMBL/GenBank/DDBJ whole genome shotgun (WGS) entry which is preliminary data.</text>
</comment>
<gene>
    <name evidence="2" type="ORF">FHS65_002149</name>
</gene>
<dbReference type="SUPFAM" id="SSF51735">
    <property type="entry name" value="NAD(P)-binding Rossmann-fold domains"/>
    <property type="match status" value="1"/>
</dbReference>
<evidence type="ECO:0000259" key="1">
    <source>
        <dbReference type="Pfam" id="PF16363"/>
    </source>
</evidence>
<dbReference type="RefSeq" id="WP_277424039.1">
    <property type="nucleotide sequence ID" value="NZ_JACIJB010000010.1"/>
</dbReference>
<organism evidence="2 3">
    <name type="scientific">Brevundimonas halotolerans</name>
    <dbReference type="NCBI Taxonomy" id="69670"/>
    <lineage>
        <taxon>Bacteria</taxon>
        <taxon>Pseudomonadati</taxon>
        <taxon>Pseudomonadota</taxon>
        <taxon>Alphaproteobacteria</taxon>
        <taxon>Caulobacterales</taxon>
        <taxon>Caulobacteraceae</taxon>
        <taxon>Brevundimonas</taxon>
    </lineage>
</organism>
<keyword evidence="3" id="KW-1185">Reference proteome</keyword>
<reference evidence="2 3" key="1">
    <citation type="submission" date="2020-08" db="EMBL/GenBank/DDBJ databases">
        <title>Genomic Encyclopedia of Type Strains, Phase IV (KMG-IV): sequencing the most valuable type-strain genomes for metagenomic binning, comparative biology and taxonomic classification.</title>
        <authorList>
            <person name="Goeker M."/>
        </authorList>
    </citation>
    <scope>NUCLEOTIDE SEQUENCE [LARGE SCALE GENOMIC DNA]</scope>
    <source>
        <strain evidence="2 3">DSM 24448</strain>
    </source>
</reference>
<dbReference type="PRINTS" id="PR01713">
    <property type="entry name" value="NUCEPIMERASE"/>
</dbReference>
<dbReference type="InterPro" id="IPR026390">
    <property type="entry name" value="LegB-like"/>
</dbReference>
<dbReference type="Proteomes" id="UP000548978">
    <property type="component" value="Unassembled WGS sequence"/>
</dbReference>
<feature type="domain" description="NAD(P)-binding" evidence="1">
    <location>
        <begin position="16"/>
        <end position="312"/>
    </location>
</feature>
<dbReference type="Gene3D" id="3.40.50.720">
    <property type="entry name" value="NAD(P)-binding Rossmann-like Domain"/>
    <property type="match status" value="1"/>
</dbReference>
<dbReference type="Pfam" id="PF16363">
    <property type="entry name" value="GDP_Man_Dehyd"/>
    <property type="match status" value="1"/>
</dbReference>
<dbReference type="InterPro" id="IPR036291">
    <property type="entry name" value="NAD(P)-bd_dom_sf"/>
</dbReference>
<proteinExistence type="predicted"/>
<dbReference type="PANTHER" id="PTHR43000">
    <property type="entry name" value="DTDP-D-GLUCOSE 4,6-DEHYDRATASE-RELATED"/>
    <property type="match status" value="1"/>
</dbReference>
<dbReference type="CDD" id="cd05257">
    <property type="entry name" value="Arna_like_SDR_e"/>
    <property type="match status" value="1"/>
</dbReference>
<dbReference type="NCBIfam" id="TIGR04180">
    <property type="entry name" value="EDH_00030"/>
    <property type="match status" value="1"/>
</dbReference>
<dbReference type="GO" id="GO:0016831">
    <property type="term" value="F:carboxy-lyase activity"/>
    <property type="evidence" value="ECO:0007669"/>
    <property type="project" value="InterPro"/>
</dbReference>
<name>A0A7W9E7W7_9CAUL</name>
<evidence type="ECO:0000313" key="2">
    <source>
        <dbReference type="EMBL" id="MBB5661388.1"/>
    </source>
</evidence>
<sequence>MEGTTAAMQLNGKRILVTGADGFIGSHLVERLVRDGHRVRAFVQYNSFGHRGWLDQSPTEVQADLDVFAGDVRDPYGVRTAMTGCDVVLHLAALIAIPYSYHSPGAYVDTNVTGTLNIVQAARDLGVERVVPTSTSEVYGTARFVPMTEDHPLQGQSPYSASKIGADQIALSFHAAFGTPVSLVRPFNTYGPRQSARAVIPTVITQLAAGARQVKLGALSPTRDFSHVSDTVAGIIAVAECDAAIGGVTNLGSGFEVSIGDTARLIAERMGADIEIVSEAERLRPEASEVERLFADTRRVQTLTGWRPAYAGLEGFARGLDDTIGWFRDPANLARYRPGTYAL</sequence>
<dbReference type="AlphaFoldDB" id="A0A7W9E7W7"/>
<protein>
    <submittedName>
        <fullName evidence="2">NAD dependent epimerase/dehydratase</fullName>
    </submittedName>
</protein>
<evidence type="ECO:0000313" key="3">
    <source>
        <dbReference type="Proteomes" id="UP000548978"/>
    </source>
</evidence>
<accession>A0A7W9E7W7</accession>
<dbReference type="InterPro" id="IPR045869">
    <property type="entry name" value="Arna-like_SDR_e"/>
</dbReference>